<dbReference type="Pfam" id="PF04434">
    <property type="entry name" value="SWIM"/>
    <property type="match status" value="1"/>
</dbReference>
<evidence type="ECO:0008006" key="8">
    <source>
        <dbReference type="Google" id="ProtNLM"/>
    </source>
</evidence>
<dbReference type="InterPro" id="IPR038718">
    <property type="entry name" value="SNF2-like_sf"/>
</dbReference>
<dbReference type="GO" id="GO:0016787">
    <property type="term" value="F:hydrolase activity"/>
    <property type="evidence" value="ECO:0007669"/>
    <property type="project" value="UniProtKB-KW"/>
</dbReference>
<protein>
    <recommendedName>
        <fullName evidence="8">Helicase SNF2</fullName>
    </recommendedName>
</protein>
<dbReference type="InterPro" id="IPR027417">
    <property type="entry name" value="P-loop_NTPase"/>
</dbReference>
<dbReference type="PROSITE" id="PS50966">
    <property type="entry name" value="ZF_SWIM"/>
    <property type="match status" value="1"/>
</dbReference>
<accession>A0A6L6JDA8</accession>
<dbReference type="CDD" id="cd18793">
    <property type="entry name" value="SF2_C_SNF"/>
    <property type="match status" value="1"/>
</dbReference>
<evidence type="ECO:0000259" key="5">
    <source>
        <dbReference type="PROSITE" id="PS51194"/>
    </source>
</evidence>
<dbReference type="InterPro" id="IPR001650">
    <property type="entry name" value="Helicase_C-like"/>
</dbReference>
<evidence type="ECO:0000256" key="1">
    <source>
        <dbReference type="ARBA" id="ARBA00022801"/>
    </source>
</evidence>
<dbReference type="PROSITE" id="PS51192">
    <property type="entry name" value="HELICASE_ATP_BIND_1"/>
    <property type="match status" value="1"/>
</dbReference>
<dbReference type="SUPFAM" id="SSF52540">
    <property type="entry name" value="P-loop containing nucleoside triphosphate hydrolases"/>
    <property type="match status" value="2"/>
</dbReference>
<dbReference type="EMBL" id="WMIE01000023">
    <property type="protein sequence ID" value="MTH79960.1"/>
    <property type="molecule type" value="Genomic_DNA"/>
</dbReference>
<dbReference type="Pfam" id="PF00176">
    <property type="entry name" value="SNF2-rel_dom"/>
    <property type="match status" value="1"/>
</dbReference>
<proteinExistence type="predicted"/>
<dbReference type="SMART" id="SM00487">
    <property type="entry name" value="DEXDc"/>
    <property type="match status" value="1"/>
</dbReference>
<dbReference type="PROSITE" id="PS51194">
    <property type="entry name" value="HELICASE_CTER"/>
    <property type="match status" value="1"/>
</dbReference>
<evidence type="ECO:0000259" key="4">
    <source>
        <dbReference type="PROSITE" id="PS51192"/>
    </source>
</evidence>
<dbReference type="InterPro" id="IPR014001">
    <property type="entry name" value="Helicase_ATP-bd"/>
</dbReference>
<feature type="domain" description="Helicase C-terminal" evidence="5">
    <location>
        <begin position="950"/>
        <end position="1105"/>
    </location>
</feature>
<gene>
    <name evidence="6" type="ORF">GL286_19825</name>
</gene>
<keyword evidence="2" id="KW-0863">Zinc-finger</keyword>
<dbReference type="AlphaFoldDB" id="A0A6L6JDA8"/>
<keyword evidence="2" id="KW-0479">Metal-binding</keyword>
<dbReference type="Pfam" id="PF00271">
    <property type="entry name" value="Helicase_C"/>
    <property type="match status" value="1"/>
</dbReference>
<feature type="domain" description="Helicase ATP-binding" evidence="4">
    <location>
        <begin position="663"/>
        <end position="822"/>
    </location>
</feature>
<dbReference type="Gene3D" id="3.40.50.300">
    <property type="entry name" value="P-loop containing nucleotide triphosphate hydrolases"/>
    <property type="match status" value="1"/>
</dbReference>
<dbReference type="SMART" id="SM00490">
    <property type="entry name" value="HELICc"/>
    <property type="match status" value="1"/>
</dbReference>
<dbReference type="RefSeq" id="WP_155097310.1">
    <property type="nucleotide sequence ID" value="NZ_WMIE01000023.1"/>
</dbReference>
<dbReference type="InterPro" id="IPR007527">
    <property type="entry name" value="Znf_SWIM"/>
</dbReference>
<comment type="caution">
    <text evidence="6">The sequence shown here is derived from an EMBL/GenBank/DDBJ whole genome shotgun (WGS) entry which is preliminary data.</text>
</comment>
<evidence type="ECO:0000313" key="6">
    <source>
        <dbReference type="EMBL" id="MTH79960.1"/>
    </source>
</evidence>
<dbReference type="Proteomes" id="UP000478183">
    <property type="component" value="Unassembled WGS sequence"/>
</dbReference>
<sequence length="1115" mass="122642">MMRIEDHFDSATAARGRDYFRRGFVRDVDALPNGHLQARVVNDRGRTYKQHIVFQGGLIDGLCSCPVGYNCKHVAAVLLQWDKRETPGISAALPMGTRNWLESLERYTAKPDPAPSRPQEYPAAVKERLLYVLMASGPQVKLDIYKGRINAAGTGLNQSITRYDALHAMRSAEPAKFIRPLDLELLAALAQARLWDASYSYGLPELLRPKGEDALALLRRLCESGRFLHANAPDAQLRWSDTRHEARLGWRLSPDGNQRLGFEDGAGQVLELCALEGATIWIDRQGGLIGHLAQTLDEAALRLVTASPLVTSQEAAALAVALPEAIAGITLPPPRSTRRVKRASRTRCVRLILGAEQAKDGPRGWGNAVQLPTLSLGFAYDGIDAPEDGTDPRFVDAGELVSLTRDPAWETSCRTRLLNAGALPVEELENYWPSERMLSGGFVFADGEMSLHRDEITRTRDALDFAFGLVPALRREGWEITETAKWPFRLSPEAASLSVFTRNEAGEAFQGHDWFSLGFSAEIGGKALDVAPMLAACLEQIRADWDEVPDLETLTRLLAERPIYLDRGKAGYVALDLSPAAPLMHLFLRHHAELGALHPTDADVARLAEEALSGSTVRFADHAGILPLARHLAALANAEELQPPAGLKAQMRHYQAFGAAWMNSLLTAGFGAVLADDMGLGKTVQTLALLQARREAGAKGAALLIVPTSLLHGWQAQAAQFTPELRLLTLHGPERKGQREQIDEADLVITTYPLLARDRDWLAGQEWPLVILDEAQTLKNPASQLAKALREIPAQGRLALTGTPMENSLQDLWTLFDWVLPGLLGDRKRFQTLFRSPIEKHGDATAQARLNRRLRPFLLRRTKEQVAAELPPRTEILDLVTLPKAQQALYETVRSAMDQRVREAIDARGLAAARITVLDALLKLRQVCCDPALAKTEAARSVSDSAKRQRLRELLAELVAEGRRVLVFSQFVEMLNLIEADLNAAGIASLRLTGETRDRADVLEAFSRGEAAVFLLSLKAGGVGLTLTEADTVILYDPWWNPAVERQAMDRAHRIGQTKPVFVHRLVAAGTVEEKILELQARKQALADALFDETGDVALPLLDEATLQDLFAPLN</sequence>
<name>A0A6L6JDA8_9RHOB</name>
<dbReference type="GO" id="GO:0008270">
    <property type="term" value="F:zinc ion binding"/>
    <property type="evidence" value="ECO:0007669"/>
    <property type="project" value="UniProtKB-KW"/>
</dbReference>
<evidence type="ECO:0000313" key="7">
    <source>
        <dbReference type="Proteomes" id="UP000478183"/>
    </source>
</evidence>
<dbReference type="PANTHER" id="PTHR10799">
    <property type="entry name" value="SNF2/RAD54 HELICASE FAMILY"/>
    <property type="match status" value="1"/>
</dbReference>
<evidence type="ECO:0000259" key="3">
    <source>
        <dbReference type="PROSITE" id="PS50966"/>
    </source>
</evidence>
<organism evidence="6 7">
    <name type="scientific">Paracoccus aestuariivivens</name>
    <dbReference type="NCBI Taxonomy" id="1820333"/>
    <lineage>
        <taxon>Bacteria</taxon>
        <taxon>Pseudomonadati</taxon>
        <taxon>Pseudomonadota</taxon>
        <taxon>Alphaproteobacteria</taxon>
        <taxon>Rhodobacterales</taxon>
        <taxon>Paracoccaceae</taxon>
        <taxon>Paracoccus</taxon>
    </lineage>
</organism>
<dbReference type="OrthoDB" id="9814088at2"/>
<reference evidence="6 7" key="1">
    <citation type="submission" date="2019-11" db="EMBL/GenBank/DDBJ databases">
        <authorList>
            <person name="Dong K."/>
        </authorList>
    </citation>
    <scope>NUCLEOTIDE SEQUENCE [LARGE SCALE GENOMIC DNA]</scope>
    <source>
        <strain evidence="6 7">NBRC 111993</strain>
    </source>
</reference>
<keyword evidence="1" id="KW-0378">Hydrolase</keyword>
<dbReference type="GO" id="GO:0004386">
    <property type="term" value="F:helicase activity"/>
    <property type="evidence" value="ECO:0007669"/>
    <property type="project" value="UniProtKB-KW"/>
</dbReference>
<dbReference type="Gene3D" id="3.40.50.10810">
    <property type="entry name" value="Tandem AAA-ATPase domain"/>
    <property type="match status" value="1"/>
</dbReference>
<dbReference type="InterPro" id="IPR049730">
    <property type="entry name" value="SNF2/RAD54-like_C"/>
</dbReference>
<feature type="domain" description="SWIM-type" evidence="3">
    <location>
        <begin position="48"/>
        <end position="82"/>
    </location>
</feature>
<keyword evidence="7" id="KW-1185">Reference proteome</keyword>
<dbReference type="GO" id="GO:0005524">
    <property type="term" value="F:ATP binding"/>
    <property type="evidence" value="ECO:0007669"/>
    <property type="project" value="InterPro"/>
</dbReference>
<evidence type="ECO:0000256" key="2">
    <source>
        <dbReference type="PROSITE-ProRule" id="PRU00325"/>
    </source>
</evidence>
<dbReference type="InterPro" id="IPR000330">
    <property type="entry name" value="SNF2_N"/>
</dbReference>
<keyword evidence="2" id="KW-0862">Zinc</keyword>